<feature type="repeat" description="ANK" evidence="3">
    <location>
        <begin position="2"/>
        <end position="34"/>
    </location>
</feature>
<keyword evidence="1" id="KW-0677">Repeat</keyword>
<dbReference type="PROSITE" id="PS50088">
    <property type="entry name" value="ANK_REPEAT"/>
    <property type="match status" value="1"/>
</dbReference>
<organism evidence="4 5">
    <name type="scientific">Stylonychia lemnae</name>
    <name type="common">Ciliate</name>
    <dbReference type="NCBI Taxonomy" id="5949"/>
    <lineage>
        <taxon>Eukaryota</taxon>
        <taxon>Sar</taxon>
        <taxon>Alveolata</taxon>
        <taxon>Ciliophora</taxon>
        <taxon>Intramacronucleata</taxon>
        <taxon>Spirotrichea</taxon>
        <taxon>Stichotrichia</taxon>
        <taxon>Sporadotrichida</taxon>
        <taxon>Oxytrichidae</taxon>
        <taxon>Stylonychinae</taxon>
        <taxon>Stylonychia</taxon>
    </lineage>
</organism>
<protein>
    <submittedName>
        <fullName evidence="4">Ankyrin repeat protein</fullName>
    </submittedName>
</protein>
<dbReference type="InterPro" id="IPR002110">
    <property type="entry name" value="Ankyrin_rpt"/>
</dbReference>
<name>A0A078A0M9_STYLE</name>
<gene>
    <name evidence="4" type="primary">Contig3967.g4250</name>
    <name evidence="4" type="ORF">STYLEM_3313</name>
</gene>
<dbReference type="Pfam" id="PF12796">
    <property type="entry name" value="Ank_2"/>
    <property type="match status" value="1"/>
</dbReference>
<accession>A0A078A0M9</accession>
<proteinExistence type="predicted"/>
<dbReference type="PANTHER" id="PTHR24198:SF194">
    <property type="entry name" value="INVERSIN-A"/>
    <property type="match status" value="1"/>
</dbReference>
<dbReference type="InParanoid" id="A0A078A0M9"/>
<dbReference type="Proteomes" id="UP000039865">
    <property type="component" value="Unassembled WGS sequence"/>
</dbReference>
<keyword evidence="2 3" id="KW-0040">ANK repeat</keyword>
<dbReference type="EMBL" id="CCKQ01003211">
    <property type="protein sequence ID" value="CDW74318.1"/>
    <property type="molecule type" value="Genomic_DNA"/>
</dbReference>
<dbReference type="OrthoDB" id="292153at2759"/>
<evidence type="ECO:0000256" key="1">
    <source>
        <dbReference type="ARBA" id="ARBA00022737"/>
    </source>
</evidence>
<dbReference type="PROSITE" id="PS50297">
    <property type="entry name" value="ANK_REP_REGION"/>
    <property type="match status" value="1"/>
</dbReference>
<evidence type="ECO:0000313" key="4">
    <source>
        <dbReference type="EMBL" id="CDW74318.1"/>
    </source>
</evidence>
<dbReference type="PANTHER" id="PTHR24198">
    <property type="entry name" value="ANKYRIN REPEAT AND PROTEIN KINASE DOMAIN-CONTAINING PROTEIN"/>
    <property type="match status" value="1"/>
</dbReference>
<evidence type="ECO:0000256" key="2">
    <source>
        <dbReference type="ARBA" id="ARBA00023043"/>
    </source>
</evidence>
<reference evidence="4 5" key="1">
    <citation type="submission" date="2014-06" db="EMBL/GenBank/DDBJ databases">
        <authorList>
            <person name="Swart Estienne"/>
        </authorList>
    </citation>
    <scope>NUCLEOTIDE SEQUENCE [LARGE SCALE GENOMIC DNA]</scope>
    <source>
        <strain evidence="4 5">130c</strain>
    </source>
</reference>
<sequence>MSSWTPIMMACRYGHLDVVKYLHEKGAQLERERGYCAIHAACYGGDYDTVKYLLETANVNPNPEQYERVPLFIAITINRQLIDLLLKNGAAYETAYKYDDKKTGSSIEKYVRYNDHLRKINDKFVLNLSRADDQSKQCLNQINIFKLQGIKAAQEKGKFVGIQKEDFEAILKYM</sequence>
<dbReference type="Gene3D" id="1.25.40.20">
    <property type="entry name" value="Ankyrin repeat-containing domain"/>
    <property type="match status" value="1"/>
</dbReference>
<dbReference type="InterPro" id="IPR036770">
    <property type="entry name" value="Ankyrin_rpt-contain_sf"/>
</dbReference>
<dbReference type="AlphaFoldDB" id="A0A078A0M9"/>
<dbReference type="SMART" id="SM00248">
    <property type="entry name" value="ANK"/>
    <property type="match status" value="3"/>
</dbReference>
<keyword evidence="5" id="KW-1185">Reference proteome</keyword>
<dbReference type="SUPFAM" id="SSF48403">
    <property type="entry name" value="Ankyrin repeat"/>
    <property type="match status" value="1"/>
</dbReference>
<evidence type="ECO:0000256" key="3">
    <source>
        <dbReference type="PROSITE-ProRule" id="PRU00023"/>
    </source>
</evidence>
<evidence type="ECO:0000313" key="5">
    <source>
        <dbReference type="Proteomes" id="UP000039865"/>
    </source>
</evidence>